<keyword evidence="3" id="KW-1185">Reference proteome</keyword>
<comment type="caution">
    <text evidence="2">The sequence shown here is derived from an EMBL/GenBank/DDBJ whole genome shotgun (WGS) entry which is preliminary data.</text>
</comment>
<name>A0A1Z5K3L1_FISSO</name>
<evidence type="ECO:0000313" key="2">
    <source>
        <dbReference type="EMBL" id="GAX20837.1"/>
    </source>
</evidence>
<evidence type="ECO:0000256" key="1">
    <source>
        <dbReference type="SAM" id="MobiDB-lite"/>
    </source>
</evidence>
<protein>
    <submittedName>
        <fullName evidence="2">Uncharacterized protein</fullName>
    </submittedName>
</protein>
<proteinExistence type="predicted"/>
<evidence type="ECO:0000313" key="3">
    <source>
        <dbReference type="Proteomes" id="UP000198406"/>
    </source>
</evidence>
<dbReference type="InParanoid" id="A0A1Z5K3L1"/>
<gene>
    <name evidence="2" type="ORF">FisN_7Hu151</name>
</gene>
<dbReference type="Proteomes" id="UP000198406">
    <property type="component" value="Unassembled WGS sequence"/>
</dbReference>
<sequence>MFVDCNSSKAESTQSAGYSKKSLTTRSDVPTLSSNRRKAVSFVDGFHTVATLLVPFYELTKEERRTIWWTKKDFKIFRQHAQLLASHDRQLRCQFQDPSTPPPCEYQRMKHFVATNCATEEATERLLSNFRVELIAQELRCSAVPELRGLEQWTSRSYSDTKKALTEEHRRTVLRSNRNAVADKSIEKSRVCRLLARFWGEVDAQVMREDTSEGHESPSLRPKSPTSITASPPKARPIKLPLQHRGIA</sequence>
<dbReference type="AlphaFoldDB" id="A0A1Z5K3L1"/>
<organism evidence="2 3">
    <name type="scientific">Fistulifera solaris</name>
    <name type="common">Oleaginous diatom</name>
    <dbReference type="NCBI Taxonomy" id="1519565"/>
    <lineage>
        <taxon>Eukaryota</taxon>
        <taxon>Sar</taxon>
        <taxon>Stramenopiles</taxon>
        <taxon>Ochrophyta</taxon>
        <taxon>Bacillariophyta</taxon>
        <taxon>Bacillariophyceae</taxon>
        <taxon>Bacillariophycidae</taxon>
        <taxon>Naviculales</taxon>
        <taxon>Naviculaceae</taxon>
        <taxon>Fistulifera</taxon>
    </lineage>
</organism>
<feature type="region of interest" description="Disordered" evidence="1">
    <location>
        <begin position="209"/>
        <end position="248"/>
    </location>
</feature>
<accession>A0A1Z5K3L1</accession>
<reference evidence="2 3" key="1">
    <citation type="journal article" date="2015" name="Plant Cell">
        <title>Oil accumulation by the oleaginous diatom Fistulifera solaris as revealed by the genome and transcriptome.</title>
        <authorList>
            <person name="Tanaka T."/>
            <person name="Maeda Y."/>
            <person name="Veluchamy A."/>
            <person name="Tanaka M."/>
            <person name="Abida H."/>
            <person name="Marechal E."/>
            <person name="Bowler C."/>
            <person name="Muto M."/>
            <person name="Sunaga Y."/>
            <person name="Tanaka M."/>
            <person name="Yoshino T."/>
            <person name="Taniguchi T."/>
            <person name="Fukuda Y."/>
            <person name="Nemoto M."/>
            <person name="Matsumoto M."/>
            <person name="Wong P.S."/>
            <person name="Aburatani S."/>
            <person name="Fujibuchi W."/>
        </authorList>
    </citation>
    <scope>NUCLEOTIDE SEQUENCE [LARGE SCALE GENOMIC DNA]</scope>
    <source>
        <strain evidence="2 3">JPCC DA0580</strain>
    </source>
</reference>
<feature type="compositionally biased region" description="Basic and acidic residues" evidence="1">
    <location>
        <begin position="209"/>
        <end position="218"/>
    </location>
</feature>
<dbReference type="EMBL" id="BDSP01000152">
    <property type="protein sequence ID" value="GAX20837.1"/>
    <property type="molecule type" value="Genomic_DNA"/>
</dbReference>